<proteinExistence type="predicted"/>
<feature type="compositionally biased region" description="Basic and acidic residues" evidence="1">
    <location>
        <begin position="23"/>
        <end position="32"/>
    </location>
</feature>
<dbReference type="STRING" id="660521.SAMN04487949_1954"/>
<keyword evidence="3" id="KW-1185">Reference proteome</keyword>
<feature type="compositionally biased region" description="Polar residues" evidence="1">
    <location>
        <begin position="35"/>
        <end position="48"/>
    </location>
</feature>
<protein>
    <submittedName>
        <fullName evidence="2">Uncharacterized protein</fullName>
    </submittedName>
</protein>
<dbReference type="Proteomes" id="UP000199451">
    <property type="component" value="Unassembled WGS sequence"/>
</dbReference>
<feature type="compositionally biased region" description="Basic and acidic residues" evidence="1">
    <location>
        <begin position="97"/>
        <end position="118"/>
    </location>
</feature>
<sequence>MGVSPRVHHVGRIRTRLILPFDPRTDTDDRFRHQPTVSTHTYPTTDSRQPTEIETEPRTDSQPTDEPTRSDGPLDTSSDRDTASGIARCQQQFAAHNTDRLRNCVDDENHAMPTPHDP</sequence>
<dbReference type="AlphaFoldDB" id="A0A1G9TXH7"/>
<evidence type="ECO:0000256" key="1">
    <source>
        <dbReference type="SAM" id="MobiDB-lite"/>
    </source>
</evidence>
<feature type="region of interest" description="Disordered" evidence="1">
    <location>
        <begin position="21"/>
        <end position="118"/>
    </location>
</feature>
<dbReference type="EMBL" id="FNHL01000002">
    <property type="protein sequence ID" value="SDM52377.1"/>
    <property type="molecule type" value="Genomic_DNA"/>
</dbReference>
<gene>
    <name evidence="2" type="ORF">SAMN04487949_1954</name>
</gene>
<evidence type="ECO:0000313" key="2">
    <source>
        <dbReference type="EMBL" id="SDM52377.1"/>
    </source>
</evidence>
<name>A0A1G9TXH7_9EURY</name>
<evidence type="ECO:0000313" key="3">
    <source>
        <dbReference type="Proteomes" id="UP000199451"/>
    </source>
</evidence>
<organism evidence="2 3">
    <name type="scientific">Halogranum gelatinilyticum</name>
    <dbReference type="NCBI Taxonomy" id="660521"/>
    <lineage>
        <taxon>Archaea</taxon>
        <taxon>Methanobacteriati</taxon>
        <taxon>Methanobacteriota</taxon>
        <taxon>Stenosarchaea group</taxon>
        <taxon>Halobacteria</taxon>
        <taxon>Halobacteriales</taxon>
        <taxon>Haloferacaceae</taxon>
    </lineage>
</organism>
<feature type="compositionally biased region" description="Basic and acidic residues" evidence="1">
    <location>
        <begin position="49"/>
        <end position="59"/>
    </location>
</feature>
<reference evidence="3" key="1">
    <citation type="submission" date="2016-10" db="EMBL/GenBank/DDBJ databases">
        <authorList>
            <person name="Varghese N."/>
            <person name="Submissions S."/>
        </authorList>
    </citation>
    <scope>NUCLEOTIDE SEQUENCE [LARGE SCALE GENOMIC DNA]</scope>
    <source>
        <strain evidence="3">CGMCC 1.10119</strain>
    </source>
</reference>
<accession>A0A1G9TXH7</accession>